<keyword evidence="2" id="KW-1185">Reference proteome</keyword>
<gene>
    <name evidence="1" type="ORF">BN2476_2140002</name>
</gene>
<evidence type="ECO:0000313" key="1">
    <source>
        <dbReference type="EMBL" id="SIT52214.1"/>
    </source>
</evidence>
<dbReference type="Proteomes" id="UP000195569">
    <property type="component" value="Unassembled WGS sequence"/>
</dbReference>
<protein>
    <submittedName>
        <fullName evidence="1">Uncharacterized protein</fullName>
    </submittedName>
</protein>
<name>A0A1N7SXJ6_9BURK</name>
<organism evidence="1 2">
    <name type="scientific">Paraburkholderia piptadeniae</name>
    <dbReference type="NCBI Taxonomy" id="1701573"/>
    <lineage>
        <taxon>Bacteria</taxon>
        <taxon>Pseudomonadati</taxon>
        <taxon>Pseudomonadota</taxon>
        <taxon>Betaproteobacteria</taxon>
        <taxon>Burkholderiales</taxon>
        <taxon>Burkholderiaceae</taxon>
        <taxon>Paraburkholderia</taxon>
    </lineage>
</organism>
<dbReference type="EMBL" id="CYGY02000214">
    <property type="protein sequence ID" value="SIT52214.1"/>
    <property type="molecule type" value="Genomic_DNA"/>
</dbReference>
<comment type="caution">
    <text evidence="1">The sequence shown here is derived from an EMBL/GenBank/DDBJ whole genome shotgun (WGS) entry which is preliminary data.</text>
</comment>
<reference evidence="1" key="1">
    <citation type="submission" date="2016-12" db="EMBL/GenBank/DDBJ databases">
        <authorList>
            <person name="Moulin L."/>
        </authorList>
    </citation>
    <scope>NUCLEOTIDE SEQUENCE [LARGE SCALE GENOMIC DNA]</scope>
    <source>
        <strain evidence="1">STM 7183</strain>
    </source>
</reference>
<proteinExistence type="predicted"/>
<evidence type="ECO:0000313" key="2">
    <source>
        <dbReference type="Proteomes" id="UP000195569"/>
    </source>
</evidence>
<dbReference type="AlphaFoldDB" id="A0A1N7SXJ6"/>
<accession>A0A1N7SXJ6</accession>
<sequence>MAVAILDDTTGLIVVRHARTFVAAVRADLAVAVRAGVFHCVWRAGGDGRHESLPEYRDVQQAVQPPGSM</sequence>